<dbReference type="InterPro" id="IPR036909">
    <property type="entry name" value="Cyt_c-like_dom_sf"/>
</dbReference>
<comment type="function">
    <text evidence="11">Involved in methylamine metabolism. Essential for the maturation of the beta subunit of MADH, presumably via a step in the biosynthesis of tryptophan tryptophylquinone (TTQ), the cofactor of MADH.</text>
</comment>
<evidence type="ECO:0000259" key="16">
    <source>
        <dbReference type="PROSITE" id="PS51007"/>
    </source>
</evidence>
<dbReference type="PANTHER" id="PTHR30600:SF10">
    <property type="entry name" value="BLL6722 PROTEIN"/>
    <property type="match status" value="1"/>
</dbReference>
<dbReference type="GO" id="GO:0046872">
    <property type="term" value="F:metal ion binding"/>
    <property type="evidence" value="ECO:0007669"/>
    <property type="project" value="UniProtKB-KW"/>
</dbReference>
<evidence type="ECO:0000256" key="4">
    <source>
        <dbReference type="ARBA" id="ARBA00022617"/>
    </source>
</evidence>
<evidence type="ECO:0000256" key="13">
    <source>
        <dbReference type="PROSITE-ProRule" id="PRU00433"/>
    </source>
</evidence>
<keyword evidence="6 15" id="KW-0732">Signal</keyword>
<evidence type="ECO:0000256" key="7">
    <source>
        <dbReference type="ARBA" id="ARBA00022764"/>
    </source>
</evidence>
<keyword evidence="17" id="KW-0575">Peroxidase</keyword>
<gene>
    <name evidence="17" type="ORF">V5E97_13010</name>
</gene>
<dbReference type="AlphaFoldDB" id="A0AAU7CPR3"/>
<dbReference type="GO" id="GO:0042597">
    <property type="term" value="C:periplasmic space"/>
    <property type="evidence" value="ECO:0007669"/>
    <property type="project" value="UniProtKB-SubCell"/>
</dbReference>
<dbReference type="RefSeq" id="WP_406699765.1">
    <property type="nucleotide sequence ID" value="NZ_CP155447.1"/>
</dbReference>
<evidence type="ECO:0000256" key="12">
    <source>
        <dbReference type="ARBA" id="ARBA00073576"/>
    </source>
</evidence>
<dbReference type="Gene3D" id="1.10.760.10">
    <property type="entry name" value="Cytochrome c-like domain"/>
    <property type="match status" value="2"/>
</dbReference>
<accession>A0AAU7CPR3</accession>
<evidence type="ECO:0000313" key="17">
    <source>
        <dbReference type="EMBL" id="XBH06917.1"/>
    </source>
</evidence>
<dbReference type="GO" id="GO:0020037">
    <property type="term" value="F:heme binding"/>
    <property type="evidence" value="ECO:0007669"/>
    <property type="project" value="InterPro"/>
</dbReference>
<evidence type="ECO:0000256" key="10">
    <source>
        <dbReference type="ARBA" id="ARBA00023004"/>
    </source>
</evidence>
<evidence type="ECO:0000256" key="15">
    <source>
        <dbReference type="SAM" id="SignalP"/>
    </source>
</evidence>
<keyword evidence="3" id="KW-0813">Transport</keyword>
<keyword evidence="5 13" id="KW-0479">Metal-binding</keyword>
<dbReference type="EMBL" id="CP155447">
    <property type="protein sequence ID" value="XBH06917.1"/>
    <property type="molecule type" value="Genomic_DNA"/>
</dbReference>
<reference evidence="17" key="1">
    <citation type="submission" date="2024-05" db="EMBL/GenBank/DDBJ databases">
        <title>Planctomycetes of the genus Singulisphaera possess chitinolytic capabilities.</title>
        <authorList>
            <person name="Ivanova A."/>
        </authorList>
    </citation>
    <scope>NUCLEOTIDE SEQUENCE</scope>
    <source>
        <strain evidence="17">Ch08T</strain>
    </source>
</reference>
<feature type="signal peptide" evidence="15">
    <location>
        <begin position="1"/>
        <end position="21"/>
    </location>
</feature>
<dbReference type="SUPFAM" id="SSF46626">
    <property type="entry name" value="Cytochrome c"/>
    <property type="match status" value="2"/>
</dbReference>
<evidence type="ECO:0000256" key="2">
    <source>
        <dbReference type="ARBA" id="ARBA00004856"/>
    </source>
</evidence>
<evidence type="ECO:0000256" key="11">
    <source>
        <dbReference type="ARBA" id="ARBA00058991"/>
    </source>
</evidence>
<evidence type="ECO:0000256" key="14">
    <source>
        <dbReference type="SAM" id="MobiDB-lite"/>
    </source>
</evidence>
<dbReference type="Pfam" id="PF03150">
    <property type="entry name" value="CCP_MauG"/>
    <property type="match status" value="1"/>
</dbReference>
<evidence type="ECO:0000256" key="9">
    <source>
        <dbReference type="ARBA" id="ARBA00023002"/>
    </source>
</evidence>
<dbReference type="InterPro" id="IPR051395">
    <property type="entry name" value="Cytochrome_c_Peroxidase/MauG"/>
</dbReference>
<comment type="subcellular location">
    <subcellularLocation>
        <location evidence="1">Periplasm</location>
    </subcellularLocation>
</comment>
<dbReference type="InterPro" id="IPR009056">
    <property type="entry name" value="Cyt_c-like_dom"/>
</dbReference>
<evidence type="ECO:0000256" key="5">
    <source>
        <dbReference type="ARBA" id="ARBA00022723"/>
    </source>
</evidence>
<keyword evidence="9 17" id="KW-0560">Oxidoreductase</keyword>
<name>A0AAU7CPR3_9BACT</name>
<dbReference type="GO" id="GO:0004130">
    <property type="term" value="F:cytochrome-c peroxidase activity"/>
    <property type="evidence" value="ECO:0007669"/>
    <property type="project" value="TreeGrafter"/>
</dbReference>
<evidence type="ECO:0000256" key="3">
    <source>
        <dbReference type="ARBA" id="ARBA00022448"/>
    </source>
</evidence>
<keyword evidence="10 13" id="KW-0408">Iron</keyword>
<feature type="region of interest" description="Disordered" evidence="14">
    <location>
        <begin position="25"/>
        <end position="68"/>
    </location>
</feature>
<proteinExistence type="predicted"/>
<feature type="compositionally biased region" description="Low complexity" evidence="14">
    <location>
        <begin position="35"/>
        <end position="45"/>
    </location>
</feature>
<feature type="domain" description="Cytochrome c" evidence="16">
    <location>
        <begin position="141"/>
        <end position="273"/>
    </location>
</feature>
<keyword evidence="7" id="KW-0574">Periplasm</keyword>
<sequence>MLARFGWVTRSALATALLALGGCGGTGNEKEEVASAEPSTASPSSGALDAAVAKVSDKDSADKPAHLVTPDRAVDPKKLVDVVEQEVKGGENASPSPESILWLPSDQSKIKDEPLTVKVPKGLSPLILNVNVPAANPLTKGKFELGKQLYFDPRVSLDGTISCATCHNPEKGWTDQLSVSVGIDGHTGGRSAPTVVNTAYGKTMFWDGRSPSLEGQAQGPIQNPIEMGKQSYEDIVLRLRAIPGYKDQFEKVFGTDVTLDGMAKAIATFERVAALSGNSKYDKYNSDGDLTALSESEKRGMVLFGLRLRGDDEFKTNVALKKAECTSCHTGSNFTNEQFHNIGVGWNAEKNDFADYGRFVISPIGSKNNSELGAFKTPTVREIEKSGPYMHDGSLKTLEEVVEHYNKGGNPNPSLDKDIKKLNLTDSEKADVVAFMKALTGEQVKVELPTLPPGTDGKIPDPHAALTPPPVKAAANVFHPAVQR</sequence>
<dbReference type="GO" id="GO:0009055">
    <property type="term" value="F:electron transfer activity"/>
    <property type="evidence" value="ECO:0007669"/>
    <property type="project" value="InterPro"/>
</dbReference>
<organism evidence="17">
    <name type="scientific">Singulisphaera sp. Ch08</name>
    <dbReference type="NCBI Taxonomy" id="3120278"/>
    <lineage>
        <taxon>Bacteria</taxon>
        <taxon>Pseudomonadati</taxon>
        <taxon>Planctomycetota</taxon>
        <taxon>Planctomycetia</taxon>
        <taxon>Isosphaerales</taxon>
        <taxon>Isosphaeraceae</taxon>
        <taxon>Singulisphaera</taxon>
    </lineage>
</organism>
<feature type="domain" description="Cytochrome c" evidence="16">
    <location>
        <begin position="305"/>
        <end position="440"/>
    </location>
</feature>
<protein>
    <recommendedName>
        <fullName evidence="12">Methylamine utilization protein MauG</fullName>
    </recommendedName>
</protein>
<dbReference type="PROSITE" id="PS51257">
    <property type="entry name" value="PROKAR_LIPOPROTEIN"/>
    <property type="match status" value="1"/>
</dbReference>
<dbReference type="InterPro" id="IPR004852">
    <property type="entry name" value="Di-haem_cyt_c_peroxidsae"/>
</dbReference>
<evidence type="ECO:0000256" key="1">
    <source>
        <dbReference type="ARBA" id="ARBA00004418"/>
    </source>
</evidence>
<feature type="compositionally biased region" description="Basic and acidic residues" evidence="14">
    <location>
        <begin position="55"/>
        <end position="65"/>
    </location>
</feature>
<evidence type="ECO:0000256" key="8">
    <source>
        <dbReference type="ARBA" id="ARBA00022982"/>
    </source>
</evidence>
<comment type="pathway">
    <text evidence="2">One-carbon metabolism; methylamine degradation.</text>
</comment>
<keyword evidence="4 13" id="KW-0349">Heme</keyword>
<dbReference type="FunFam" id="1.10.760.10:FF:000019">
    <property type="entry name" value="Di-heme cytochrome C peroxidase"/>
    <property type="match status" value="1"/>
</dbReference>
<dbReference type="PANTHER" id="PTHR30600">
    <property type="entry name" value="CYTOCHROME C PEROXIDASE-RELATED"/>
    <property type="match status" value="1"/>
</dbReference>
<feature type="chain" id="PRO_5043459131" description="Methylamine utilization protein MauG" evidence="15">
    <location>
        <begin position="22"/>
        <end position="484"/>
    </location>
</feature>
<keyword evidence="8" id="KW-0249">Electron transport</keyword>
<evidence type="ECO:0000256" key="6">
    <source>
        <dbReference type="ARBA" id="ARBA00022729"/>
    </source>
</evidence>
<dbReference type="PROSITE" id="PS51007">
    <property type="entry name" value="CYTC"/>
    <property type="match status" value="2"/>
</dbReference>